<dbReference type="AlphaFoldDB" id="A0A6I4P6P9"/>
<feature type="signal peptide" evidence="1">
    <location>
        <begin position="1"/>
        <end position="27"/>
    </location>
</feature>
<keyword evidence="3" id="KW-1185">Reference proteome</keyword>
<dbReference type="PROSITE" id="PS51257">
    <property type="entry name" value="PROKAR_LIPOPROTEIN"/>
    <property type="match status" value="1"/>
</dbReference>
<feature type="chain" id="PRO_5039302229" description="Lipoprotein" evidence="1">
    <location>
        <begin position="28"/>
        <end position="58"/>
    </location>
</feature>
<reference evidence="2 3" key="1">
    <citation type="submission" date="2019-12" db="EMBL/GenBank/DDBJ databases">
        <authorList>
            <person name="Kim Y.S."/>
        </authorList>
    </citation>
    <scope>NUCLEOTIDE SEQUENCE [LARGE SCALE GENOMIC DNA]</scope>
    <source>
        <strain evidence="2 3">MMS17-SY077</strain>
    </source>
</reference>
<proteinExistence type="predicted"/>
<comment type="caution">
    <text evidence="2">The sequence shown here is derived from an EMBL/GenBank/DDBJ whole genome shotgun (WGS) entry which is preliminary data.</text>
</comment>
<protein>
    <recommendedName>
        <fullName evidence="4">Lipoprotein</fullName>
    </recommendedName>
</protein>
<evidence type="ECO:0000313" key="3">
    <source>
        <dbReference type="Proteomes" id="UP000438182"/>
    </source>
</evidence>
<sequence length="58" mass="5792">MPTARTASAAALPAALALVAAMTGCTARVVEISTRLALGTCDEYPDDVGCSPRSAAPQ</sequence>
<gene>
    <name evidence="2" type="ORF">GB864_12345</name>
</gene>
<name>A0A6I4P6P9_9MICO</name>
<evidence type="ECO:0008006" key="4">
    <source>
        <dbReference type="Google" id="ProtNLM"/>
    </source>
</evidence>
<dbReference type="EMBL" id="WSTA01000056">
    <property type="protein sequence ID" value="MWB99334.1"/>
    <property type="molecule type" value="Genomic_DNA"/>
</dbReference>
<accession>A0A6I4P6P9</accession>
<dbReference type="Proteomes" id="UP000438182">
    <property type="component" value="Unassembled WGS sequence"/>
</dbReference>
<evidence type="ECO:0000256" key="1">
    <source>
        <dbReference type="SAM" id="SignalP"/>
    </source>
</evidence>
<organism evidence="2 3">
    <name type="scientific">Agromyces seonyuensis</name>
    <dbReference type="NCBI Taxonomy" id="2662446"/>
    <lineage>
        <taxon>Bacteria</taxon>
        <taxon>Bacillati</taxon>
        <taxon>Actinomycetota</taxon>
        <taxon>Actinomycetes</taxon>
        <taxon>Micrococcales</taxon>
        <taxon>Microbacteriaceae</taxon>
        <taxon>Agromyces</taxon>
    </lineage>
</organism>
<dbReference type="RefSeq" id="WP_160425493.1">
    <property type="nucleotide sequence ID" value="NZ_WSTA01000056.1"/>
</dbReference>
<evidence type="ECO:0000313" key="2">
    <source>
        <dbReference type="EMBL" id="MWB99334.1"/>
    </source>
</evidence>
<keyword evidence="1" id="KW-0732">Signal</keyword>